<accession>A0AB34I651</accession>
<comment type="similarity">
    <text evidence="2">Belongs to the major facilitator superfamily.</text>
</comment>
<proteinExistence type="inferred from homology"/>
<dbReference type="InterPro" id="IPR020846">
    <property type="entry name" value="MFS_dom"/>
</dbReference>
<evidence type="ECO:0000256" key="8">
    <source>
        <dbReference type="SAM" id="Phobius"/>
    </source>
</evidence>
<dbReference type="InterPro" id="IPR005828">
    <property type="entry name" value="MFS_sugar_transport-like"/>
</dbReference>
<evidence type="ECO:0000256" key="1">
    <source>
        <dbReference type="ARBA" id="ARBA00004127"/>
    </source>
</evidence>
<reference evidence="10 11" key="1">
    <citation type="submission" date="2022-11" db="EMBL/GenBank/DDBJ databases">
        <title>Whole genome sequence of Eschrichtius robustus ER-17-0199.</title>
        <authorList>
            <person name="Bruniche-Olsen A."/>
            <person name="Black A.N."/>
            <person name="Fields C.J."/>
            <person name="Walden K."/>
            <person name="Dewoody J.A."/>
        </authorList>
    </citation>
    <scope>NUCLEOTIDE SEQUENCE [LARGE SCALE GENOMIC DNA]</scope>
    <source>
        <strain evidence="10">ER-17-0199</strain>
        <tissue evidence="10">Blubber</tissue>
    </source>
</reference>
<evidence type="ECO:0000256" key="5">
    <source>
        <dbReference type="ARBA" id="ARBA00022989"/>
    </source>
</evidence>
<keyword evidence="4 8" id="KW-0812">Transmembrane</keyword>
<feature type="transmembrane region" description="Helical" evidence="8">
    <location>
        <begin position="286"/>
        <end position="308"/>
    </location>
</feature>
<dbReference type="GO" id="GO:0016020">
    <property type="term" value="C:membrane"/>
    <property type="evidence" value="ECO:0007669"/>
    <property type="project" value="InterPro"/>
</dbReference>
<dbReference type="EMBL" id="JAIQCJ010000001">
    <property type="protein sequence ID" value="KAJ8798877.1"/>
    <property type="molecule type" value="Genomic_DNA"/>
</dbReference>
<protein>
    <recommendedName>
        <fullName evidence="9">Major facilitator superfamily (MFS) profile domain-containing protein</fullName>
    </recommendedName>
</protein>
<sequence>MTRFALSSRVVKFRRTGESARSEDDTASGEHEVQIEGVRAGLEAVELDDGAAVPKEFANPTDDGDGDDDDDGNDDGDGDGDDNDVDDEMVMMMMMVMVIMRVVEVVVVMMVMMMMMKLEMMMVLMIMPPILGQLQDALTPSFTSPFSFPDTFMVEDAVEAIGFGKFQWKLSVLTGLAWASISGDSDLTFSFQGTPMADAMEMMILSILAPQLHCEWRLPSWQVALLTSGLKISVLWTLYYGILSAFAPVYSWILVLRGLVGFGIGGVPQSVTLYAEFLPMKARAKCILLIEVFWAIGTVFEVVLAVFVMPSLGWRWLLILSAVPLLLFAVLCFWLPESARYDVLSGNQEKAIATLKRIATENGAPMPLGKLIISRQVSAWRTDCMLLHVLGACA</sequence>
<feature type="compositionally biased region" description="Acidic residues" evidence="7">
    <location>
        <begin position="62"/>
        <end position="84"/>
    </location>
</feature>
<feature type="transmembrane region" description="Helical" evidence="8">
    <location>
        <begin position="223"/>
        <end position="243"/>
    </location>
</feature>
<evidence type="ECO:0000259" key="9">
    <source>
        <dbReference type="PROSITE" id="PS50850"/>
    </source>
</evidence>
<dbReference type="PROSITE" id="PS50850">
    <property type="entry name" value="MFS"/>
    <property type="match status" value="1"/>
</dbReference>
<dbReference type="PANTHER" id="PTHR23511:SF5">
    <property type="entry name" value="MAJOR FACILITATOR-TYPE TRANSPORTER HXNZ-RELATED"/>
    <property type="match status" value="1"/>
</dbReference>
<dbReference type="AlphaFoldDB" id="A0AB34I651"/>
<name>A0AB34I651_ESCRO</name>
<evidence type="ECO:0000313" key="10">
    <source>
        <dbReference type="EMBL" id="KAJ8798877.1"/>
    </source>
</evidence>
<keyword evidence="11" id="KW-1185">Reference proteome</keyword>
<keyword evidence="3" id="KW-0813">Transport</keyword>
<comment type="subcellular location">
    <subcellularLocation>
        <location evidence="1">Endomembrane system</location>
        <topology evidence="1">Multi-pass membrane protein</topology>
    </subcellularLocation>
</comment>
<dbReference type="PANTHER" id="PTHR23511">
    <property type="entry name" value="SYNAPTIC VESICLE GLYCOPROTEIN 2"/>
    <property type="match status" value="1"/>
</dbReference>
<evidence type="ECO:0000256" key="3">
    <source>
        <dbReference type="ARBA" id="ARBA00022448"/>
    </source>
</evidence>
<feature type="transmembrane region" description="Helical" evidence="8">
    <location>
        <begin position="89"/>
        <end position="112"/>
    </location>
</feature>
<dbReference type="SUPFAM" id="SSF103473">
    <property type="entry name" value="MFS general substrate transporter"/>
    <property type="match status" value="1"/>
</dbReference>
<organism evidence="10 11">
    <name type="scientific">Eschrichtius robustus</name>
    <name type="common">California gray whale</name>
    <name type="synonym">Eschrichtius gibbosus</name>
    <dbReference type="NCBI Taxonomy" id="9764"/>
    <lineage>
        <taxon>Eukaryota</taxon>
        <taxon>Metazoa</taxon>
        <taxon>Chordata</taxon>
        <taxon>Craniata</taxon>
        <taxon>Vertebrata</taxon>
        <taxon>Euteleostomi</taxon>
        <taxon>Mammalia</taxon>
        <taxon>Eutheria</taxon>
        <taxon>Laurasiatheria</taxon>
        <taxon>Artiodactyla</taxon>
        <taxon>Whippomorpha</taxon>
        <taxon>Cetacea</taxon>
        <taxon>Mysticeti</taxon>
        <taxon>Eschrichtiidae</taxon>
        <taxon>Eschrichtius</taxon>
    </lineage>
</organism>
<gene>
    <name evidence="10" type="ORF">J1605_000034</name>
</gene>
<evidence type="ECO:0000256" key="7">
    <source>
        <dbReference type="SAM" id="MobiDB-lite"/>
    </source>
</evidence>
<feature type="compositionally biased region" description="Basic and acidic residues" evidence="7">
    <location>
        <begin position="15"/>
        <end position="34"/>
    </location>
</feature>
<dbReference type="Proteomes" id="UP001159641">
    <property type="component" value="Unassembled WGS sequence"/>
</dbReference>
<evidence type="ECO:0000313" key="11">
    <source>
        <dbReference type="Proteomes" id="UP001159641"/>
    </source>
</evidence>
<dbReference type="Pfam" id="PF00083">
    <property type="entry name" value="Sugar_tr"/>
    <property type="match status" value="1"/>
</dbReference>
<comment type="caution">
    <text evidence="10">The sequence shown here is derived from an EMBL/GenBank/DDBJ whole genome shotgun (WGS) entry which is preliminary data.</text>
</comment>
<evidence type="ECO:0000256" key="2">
    <source>
        <dbReference type="ARBA" id="ARBA00008335"/>
    </source>
</evidence>
<feature type="domain" description="Major facilitator superfamily (MFS) profile" evidence="9">
    <location>
        <begin position="105"/>
        <end position="394"/>
    </location>
</feature>
<dbReference type="Gene3D" id="1.20.1250.20">
    <property type="entry name" value="MFS general substrate transporter like domains"/>
    <property type="match status" value="1"/>
</dbReference>
<feature type="region of interest" description="Disordered" evidence="7">
    <location>
        <begin position="14"/>
        <end position="84"/>
    </location>
</feature>
<keyword evidence="5 8" id="KW-1133">Transmembrane helix</keyword>
<dbReference type="GO" id="GO:0022857">
    <property type="term" value="F:transmembrane transporter activity"/>
    <property type="evidence" value="ECO:0007669"/>
    <property type="project" value="InterPro"/>
</dbReference>
<evidence type="ECO:0000256" key="4">
    <source>
        <dbReference type="ARBA" id="ARBA00022692"/>
    </source>
</evidence>
<evidence type="ECO:0000256" key="6">
    <source>
        <dbReference type="ARBA" id="ARBA00023136"/>
    </source>
</evidence>
<dbReference type="GO" id="GO:0012505">
    <property type="term" value="C:endomembrane system"/>
    <property type="evidence" value="ECO:0007669"/>
    <property type="project" value="UniProtKB-SubCell"/>
</dbReference>
<feature type="transmembrane region" description="Helical" evidence="8">
    <location>
        <begin position="314"/>
        <end position="335"/>
    </location>
</feature>
<dbReference type="InterPro" id="IPR036259">
    <property type="entry name" value="MFS_trans_sf"/>
</dbReference>
<feature type="transmembrane region" description="Helical" evidence="8">
    <location>
        <begin position="249"/>
        <end position="274"/>
    </location>
</feature>
<keyword evidence="6 8" id="KW-0472">Membrane</keyword>